<dbReference type="Proteomes" id="UP000078595">
    <property type="component" value="Chromosome 11"/>
</dbReference>
<evidence type="ECO:0000313" key="7">
    <source>
        <dbReference type="Proteomes" id="UP000078595"/>
    </source>
</evidence>
<proteinExistence type="inferred from homology"/>
<dbReference type="AlphaFoldDB" id="A0A1A5ZY43"/>
<evidence type="ECO:0000256" key="2">
    <source>
        <dbReference type="ARBA" id="ARBA00022763"/>
    </source>
</evidence>
<dbReference type="GO" id="GO:0010772">
    <property type="term" value="P:meiotic DNA recombinase assembly involved in reciprocal meiotic recombination"/>
    <property type="evidence" value="ECO:0007669"/>
    <property type="project" value="TreeGrafter"/>
</dbReference>
<dbReference type="Pfam" id="PF07061">
    <property type="entry name" value="Swi5"/>
    <property type="match status" value="1"/>
</dbReference>
<evidence type="ECO:0000313" key="5">
    <source>
        <dbReference type="EMBL" id="OBR82729.1"/>
    </source>
</evidence>
<evidence type="ECO:0000256" key="4">
    <source>
        <dbReference type="SAM" id="MobiDB-lite"/>
    </source>
</evidence>
<evidence type="ECO:0000313" key="6">
    <source>
        <dbReference type="EMBL" id="WWC65560.1"/>
    </source>
</evidence>
<dbReference type="PANTHER" id="PTHR28529:SF2">
    <property type="entry name" value="DNA REPAIR PROTEIN SWI5 HOMOLOG"/>
    <property type="match status" value="1"/>
</dbReference>
<sequence>MSQPTSPSSSSLFTPNAKLPETEIETSDQAELRPPAKVEAQPQAKAKDSKQDRIDKLKIELQELKGQLGDNDANQVVQNHIKLLHEYNEIKDATQALIGKYGQITGRTVGDIHVEMGLPLTD</sequence>
<dbReference type="EMBL" id="CP144540">
    <property type="protein sequence ID" value="WWC65560.1"/>
    <property type="molecule type" value="Genomic_DNA"/>
</dbReference>
<evidence type="ECO:0000256" key="3">
    <source>
        <dbReference type="ARBA" id="ARBA00023204"/>
    </source>
</evidence>
<accession>A0A1A5ZY43</accession>
<dbReference type="VEuPathDB" id="FungiDB:I303_07496"/>
<feature type="region of interest" description="Disordered" evidence="4">
    <location>
        <begin position="1"/>
        <end position="52"/>
    </location>
</feature>
<keyword evidence="3" id="KW-0234">DNA repair</keyword>
<dbReference type="OrthoDB" id="255837at2759"/>
<dbReference type="RefSeq" id="XP_018260571.1">
    <property type="nucleotide sequence ID" value="XM_018410761.1"/>
</dbReference>
<dbReference type="GO" id="GO:0034974">
    <property type="term" value="C:Swi5-Swi2 complex"/>
    <property type="evidence" value="ECO:0007669"/>
    <property type="project" value="TreeGrafter"/>
</dbReference>
<gene>
    <name evidence="5" type="ORF">I303_07496</name>
    <name evidence="6" type="ORF">I303_108178</name>
</gene>
<reference evidence="6" key="2">
    <citation type="submission" date="2013-07" db="EMBL/GenBank/DDBJ databases">
        <authorList>
            <consortium name="The Broad Institute Genome Sequencing Platform"/>
            <person name="Cuomo C."/>
            <person name="Litvintseva A."/>
            <person name="Chen Y."/>
            <person name="Heitman J."/>
            <person name="Sun S."/>
            <person name="Springer D."/>
            <person name="Dromer F."/>
            <person name="Young S.K."/>
            <person name="Zeng Q."/>
            <person name="Gargeya S."/>
            <person name="Fitzgerald M."/>
            <person name="Abouelleil A."/>
            <person name="Alvarado L."/>
            <person name="Berlin A.M."/>
            <person name="Chapman S.B."/>
            <person name="Dewar J."/>
            <person name="Goldberg J."/>
            <person name="Griggs A."/>
            <person name="Gujja S."/>
            <person name="Hansen M."/>
            <person name="Howarth C."/>
            <person name="Imamovic A."/>
            <person name="Larimer J."/>
            <person name="McCowan C."/>
            <person name="Murphy C."/>
            <person name="Pearson M."/>
            <person name="Priest M."/>
            <person name="Roberts A."/>
            <person name="Saif S."/>
            <person name="Shea T."/>
            <person name="Sykes S."/>
            <person name="Wortman J."/>
            <person name="Nusbaum C."/>
            <person name="Birren B."/>
        </authorList>
    </citation>
    <scope>NUCLEOTIDE SEQUENCE</scope>
    <source>
        <strain evidence="6">CBS 10117</strain>
    </source>
</reference>
<reference evidence="6" key="3">
    <citation type="submission" date="2024-02" db="EMBL/GenBank/DDBJ databases">
        <title>Comparative genomics of Cryptococcus and Kwoniella reveals pathogenesis evolution and contrasting modes of karyotype evolution via chromosome fusion or intercentromeric recombination.</title>
        <authorList>
            <person name="Coelho M.A."/>
            <person name="David-Palma M."/>
            <person name="Shea T."/>
            <person name="Bowers K."/>
            <person name="McGinley-Smith S."/>
            <person name="Mohammad A.W."/>
            <person name="Gnirke A."/>
            <person name="Yurkov A.M."/>
            <person name="Nowrousian M."/>
            <person name="Sun S."/>
            <person name="Cuomo C.A."/>
            <person name="Heitman J."/>
        </authorList>
    </citation>
    <scope>NUCLEOTIDE SEQUENCE</scope>
    <source>
        <strain evidence="6">CBS 10117</strain>
    </source>
</reference>
<dbReference type="GO" id="GO:0032798">
    <property type="term" value="C:Swi5-Sfr1 complex"/>
    <property type="evidence" value="ECO:0007669"/>
    <property type="project" value="TreeGrafter"/>
</dbReference>
<keyword evidence="2" id="KW-0227">DNA damage</keyword>
<organism evidence="5">
    <name type="scientific">Kwoniella dejecticola CBS 10117</name>
    <dbReference type="NCBI Taxonomy" id="1296121"/>
    <lineage>
        <taxon>Eukaryota</taxon>
        <taxon>Fungi</taxon>
        <taxon>Dikarya</taxon>
        <taxon>Basidiomycota</taxon>
        <taxon>Agaricomycotina</taxon>
        <taxon>Tremellomycetes</taxon>
        <taxon>Tremellales</taxon>
        <taxon>Cryptococcaceae</taxon>
        <taxon>Kwoniella</taxon>
    </lineage>
</organism>
<dbReference type="InterPro" id="IPR010760">
    <property type="entry name" value="DNA-repair_Swi5"/>
</dbReference>
<dbReference type="GO" id="GO:0000709">
    <property type="term" value="P:meiotic joint molecule formation"/>
    <property type="evidence" value="ECO:0007669"/>
    <property type="project" value="TreeGrafter"/>
</dbReference>
<feature type="compositionally biased region" description="Low complexity" evidence="4">
    <location>
        <begin position="1"/>
        <end position="11"/>
    </location>
</feature>
<dbReference type="KEGG" id="kdj:28971195"/>
<reference evidence="5" key="1">
    <citation type="submission" date="2013-07" db="EMBL/GenBank/DDBJ databases">
        <title>The Genome Sequence of Cryptococcus dejecticola CBS10117.</title>
        <authorList>
            <consortium name="The Broad Institute Genome Sequencing Platform"/>
            <person name="Cuomo C."/>
            <person name="Litvintseva A."/>
            <person name="Chen Y."/>
            <person name="Heitman J."/>
            <person name="Sun S."/>
            <person name="Springer D."/>
            <person name="Dromer F."/>
            <person name="Young S.K."/>
            <person name="Zeng Q."/>
            <person name="Gargeya S."/>
            <person name="Fitzgerald M."/>
            <person name="Abouelleil A."/>
            <person name="Alvarado L."/>
            <person name="Berlin A.M."/>
            <person name="Chapman S.B."/>
            <person name="Dewar J."/>
            <person name="Goldberg J."/>
            <person name="Griggs A."/>
            <person name="Gujja S."/>
            <person name="Hansen M."/>
            <person name="Howarth C."/>
            <person name="Imamovic A."/>
            <person name="Larimer J."/>
            <person name="McCowan C."/>
            <person name="Murphy C."/>
            <person name="Pearson M."/>
            <person name="Priest M."/>
            <person name="Roberts A."/>
            <person name="Saif S."/>
            <person name="Shea T."/>
            <person name="Sykes S."/>
            <person name="Wortman J."/>
            <person name="Nusbaum C."/>
            <person name="Birren B."/>
        </authorList>
    </citation>
    <scope>NUCLEOTIDE SEQUENCE [LARGE SCALE GENOMIC DNA]</scope>
    <source>
        <strain evidence="5">CBS 10117</strain>
    </source>
</reference>
<evidence type="ECO:0000256" key="1">
    <source>
        <dbReference type="ARBA" id="ARBA00008060"/>
    </source>
</evidence>
<keyword evidence="7" id="KW-1185">Reference proteome</keyword>
<dbReference type="GeneID" id="28971195"/>
<name>A0A1A5ZY43_9TREE</name>
<dbReference type="Gene3D" id="1.20.5.170">
    <property type="match status" value="1"/>
</dbReference>
<protein>
    <recommendedName>
        <fullName evidence="8">DNA repair protein Swi5/Sae3</fullName>
    </recommendedName>
</protein>
<dbReference type="EMBL" id="KI894035">
    <property type="protein sequence ID" value="OBR82729.1"/>
    <property type="molecule type" value="Genomic_DNA"/>
</dbReference>
<dbReference type="PANTHER" id="PTHR28529">
    <property type="entry name" value="DNA REPAIR PROTEIN SWI5 HOMOLOG"/>
    <property type="match status" value="1"/>
</dbReference>
<evidence type="ECO:0008006" key="8">
    <source>
        <dbReference type="Google" id="ProtNLM"/>
    </source>
</evidence>
<comment type="similarity">
    <text evidence="1">Belongs to the SWI5/SAE3 family.</text>
</comment>